<dbReference type="InterPro" id="IPR045155">
    <property type="entry name" value="Beta-lactam_cat"/>
</dbReference>
<reference evidence="4" key="1">
    <citation type="submission" date="2020-11" db="EMBL/GenBank/DDBJ databases">
        <authorList>
            <person name="Konstantinou D."/>
            <person name="Gkelis S."/>
            <person name="Popin R."/>
            <person name="Fewer D."/>
            <person name="Sivonen K."/>
        </authorList>
    </citation>
    <scope>NUCLEOTIDE SEQUENCE</scope>
    <source>
        <strain evidence="4">TAU-MAC 1115</strain>
    </source>
</reference>
<dbReference type="Gene3D" id="3.40.710.10">
    <property type="entry name" value="DD-peptidase/beta-lactamase superfamily"/>
    <property type="match status" value="1"/>
</dbReference>
<evidence type="ECO:0000259" key="3">
    <source>
        <dbReference type="Pfam" id="PF13354"/>
    </source>
</evidence>
<sequence>MTDSQQPYSKSRRQQRRQRRSKSSPLGGGKPRTDRSKRSRAVKLPQNSTQSDPATGMFGNMVDPSRHMRRTRRGSRSTWPPQPKSSFFPQLPKPLVYGIRLLIIGLGVAAIAGTVLSVLTPADEQLIRGTAAETQSAVTASADVDDTVLVRTQELTTLKAKLVELQDLIPELTPTIYVFDLDTGNYVDVAGNAAIPAASTIKLPILVAFFKAVDDGRITVDQAMAIQSGQIAEGSGDMQIQPPGTRYTALEVATQMIINSDNTATNMMIDLLGGAPALNQQFVDWGLGATVINNPLPDIEGTNTTSAQDLVRMFAHLHKGEIVSLRSRDRIFNILQRTYNKKLLPAGVSEATVSYNKTGNIGELLGDVALMDLPNGKRYAIATLVQRPDNDGRARELIRRISQTVYQTMNNAVPVLKPVAPSTETAPSSIPQSDSAPPSSQE</sequence>
<feature type="region of interest" description="Disordered" evidence="1">
    <location>
        <begin position="418"/>
        <end position="442"/>
    </location>
</feature>
<dbReference type="Proteomes" id="UP000717364">
    <property type="component" value="Unassembled WGS sequence"/>
</dbReference>
<feature type="domain" description="Beta-lactamase class A catalytic" evidence="3">
    <location>
        <begin position="176"/>
        <end position="384"/>
    </location>
</feature>
<dbReference type="RefSeq" id="WP_215610035.1">
    <property type="nucleotide sequence ID" value="NZ_JADOES010000036.1"/>
</dbReference>
<keyword evidence="4" id="KW-0378">Hydrolase</keyword>
<feature type="region of interest" description="Disordered" evidence="1">
    <location>
        <begin position="1"/>
        <end position="85"/>
    </location>
</feature>
<dbReference type="GO" id="GO:0046677">
    <property type="term" value="P:response to antibiotic"/>
    <property type="evidence" value="ECO:0007669"/>
    <property type="project" value="InterPro"/>
</dbReference>
<dbReference type="GO" id="GO:0008800">
    <property type="term" value="F:beta-lactamase activity"/>
    <property type="evidence" value="ECO:0007669"/>
    <property type="project" value="InterPro"/>
</dbReference>
<protein>
    <submittedName>
        <fullName evidence="4">Serine hydrolase</fullName>
    </submittedName>
</protein>
<keyword evidence="5" id="KW-1185">Reference proteome</keyword>
<organism evidence="4 5">
    <name type="scientific">Leptothoe spongobia TAU-MAC 1115</name>
    <dbReference type="NCBI Taxonomy" id="1967444"/>
    <lineage>
        <taxon>Bacteria</taxon>
        <taxon>Bacillati</taxon>
        <taxon>Cyanobacteriota</taxon>
        <taxon>Cyanophyceae</taxon>
        <taxon>Nodosilineales</taxon>
        <taxon>Cymatolegaceae</taxon>
        <taxon>Leptothoe</taxon>
        <taxon>Leptothoe spongobia</taxon>
    </lineage>
</organism>
<comment type="caution">
    <text evidence="4">The sequence shown here is derived from an EMBL/GenBank/DDBJ whole genome shotgun (WGS) entry which is preliminary data.</text>
</comment>
<evidence type="ECO:0000256" key="2">
    <source>
        <dbReference type="SAM" id="Phobius"/>
    </source>
</evidence>
<dbReference type="PANTHER" id="PTHR35333">
    <property type="entry name" value="BETA-LACTAMASE"/>
    <property type="match status" value="1"/>
</dbReference>
<evidence type="ECO:0000313" key="4">
    <source>
        <dbReference type="EMBL" id="MBT9316968.1"/>
    </source>
</evidence>
<feature type="transmembrane region" description="Helical" evidence="2">
    <location>
        <begin position="95"/>
        <end position="119"/>
    </location>
</feature>
<dbReference type="InterPro" id="IPR012338">
    <property type="entry name" value="Beta-lactam/transpept-like"/>
</dbReference>
<feature type="compositionally biased region" description="Polar residues" evidence="1">
    <location>
        <begin position="422"/>
        <end position="442"/>
    </location>
</feature>
<accession>A0A947DHZ4</accession>
<evidence type="ECO:0000313" key="5">
    <source>
        <dbReference type="Proteomes" id="UP000717364"/>
    </source>
</evidence>
<dbReference type="EMBL" id="JADOES010000036">
    <property type="protein sequence ID" value="MBT9316968.1"/>
    <property type="molecule type" value="Genomic_DNA"/>
</dbReference>
<dbReference type="Pfam" id="PF13354">
    <property type="entry name" value="Beta-lactamase2"/>
    <property type="match status" value="1"/>
</dbReference>
<dbReference type="SUPFAM" id="SSF56601">
    <property type="entry name" value="beta-lactamase/transpeptidase-like"/>
    <property type="match status" value="1"/>
</dbReference>
<evidence type="ECO:0000256" key="1">
    <source>
        <dbReference type="SAM" id="MobiDB-lite"/>
    </source>
</evidence>
<name>A0A947DHZ4_9CYAN</name>
<dbReference type="PANTHER" id="PTHR35333:SF4">
    <property type="entry name" value="SLR0121 PROTEIN"/>
    <property type="match status" value="1"/>
</dbReference>
<feature type="compositionally biased region" description="Basic residues" evidence="1">
    <location>
        <begin position="10"/>
        <end position="22"/>
    </location>
</feature>
<dbReference type="AlphaFoldDB" id="A0A947DHZ4"/>
<proteinExistence type="predicted"/>
<gene>
    <name evidence="4" type="ORF">IXB50_16180</name>
</gene>
<keyword evidence="2" id="KW-1133">Transmembrane helix</keyword>
<keyword evidence="2" id="KW-0812">Transmembrane</keyword>
<reference evidence="4" key="2">
    <citation type="journal article" date="2021" name="Mar. Drugs">
        <title>Genome Reduction and Secondary Metabolism of the Marine Sponge-Associated Cyanobacterium Leptothoe.</title>
        <authorList>
            <person name="Konstantinou D."/>
            <person name="Popin R.V."/>
            <person name="Fewer D.P."/>
            <person name="Sivonen K."/>
            <person name="Gkelis S."/>
        </authorList>
    </citation>
    <scope>NUCLEOTIDE SEQUENCE</scope>
    <source>
        <strain evidence="4">TAU-MAC 1115</strain>
    </source>
</reference>
<keyword evidence="2" id="KW-0472">Membrane</keyword>
<dbReference type="InterPro" id="IPR000871">
    <property type="entry name" value="Beta-lactam_class-A"/>
</dbReference>
<dbReference type="GO" id="GO:0030655">
    <property type="term" value="P:beta-lactam antibiotic catabolic process"/>
    <property type="evidence" value="ECO:0007669"/>
    <property type="project" value="InterPro"/>
</dbReference>